<name>A0AA40IBI6_CNENI</name>
<evidence type="ECO:0000259" key="1">
    <source>
        <dbReference type="Pfam" id="PF00692"/>
    </source>
</evidence>
<dbReference type="Pfam" id="PF00692">
    <property type="entry name" value="dUTPase"/>
    <property type="match status" value="1"/>
</dbReference>
<dbReference type="EMBL" id="JAULJE010000001">
    <property type="protein sequence ID" value="KAK1346629.1"/>
    <property type="molecule type" value="Genomic_DNA"/>
</dbReference>
<evidence type="ECO:0000313" key="2">
    <source>
        <dbReference type="EMBL" id="KAK1346629.1"/>
    </source>
</evidence>
<dbReference type="InterPro" id="IPR029054">
    <property type="entry name" value="dUTPase-like"/>
</dbReference>
<organism evidence="2 3">
    <name type="scientific">Cnephaeus nilssonii</name>
    <name type="common">Northern bat</name>
    <name type="synonym">Eptesicus nilssonii</name>
    <dbReference type="NCBI Taxonomy" id="3371016"/>
    <lineage>
        <taxon>Eukaryota</taxon>
        <taxon>Metazoa</taxon>
        <taxon>Chordata</taxon>
        <taxon>Craniata</taxon>
        <taxon>Vertebrata</taxon>
        <taxon>Euteleostomi</taxon>
        <taxon>Mammalia</taxon>
        <taxon>Eutheria</taxon>
        <taxon>Laurasiatheria</taxon>
        <taxon>Chiroptera</taxon>
        <taxon>Yangochiroptera</taxon>
        <taxon>Vespertilionidae</taxon>
        <taxon>Cnephaeus</taxon>
    </lineage>
</organism>
<protein>
    <recommendedName>
        <fullName evidence="1">dUTPase-like domain-containing protein</fullName>
    </recommendedName>
</protein>
<accession>A0AA40IBI6</accession>
<evidence type="ECO:0000313" key="3">
    <source>
        <dbReference type="Proteomes" id="UP001177744"/>
    </source>
</evidence>
<feature type="domain" description="dUTPase-like" evidence="1">
    <location>
        <begin position="18"/>
        <end position="60"/>
    </location>
</feature>
<reference evidence="2" key="1">
    <citation type="submission" date="2023-06" db="EMBL/GenBank/DDBJ databases">
        <title>Reference genome for the Northern bat (Eptesicus nilssonii), a most northern bat species.</title>
        <authorList>
            <person name="Laine V.N."/>
            <person name="Pulliainen A.T."/>
            <person name="Lilley T.M."/>
        </authorList>
    </citation>
    <scope>NUCLEOTIDE SEQUENCE</scope>
    <source>
        <strain evidence="2">BLF_Eptnil</strain>
        <tissue evidence="2">Kidney</tissue>
    </source>
</reference>
<dbReference type="AlphaFoldDB" id="A0AA40IBI6"/>
<dbReference type="Proteomes" id="UP001177744">
    <property type="component" value="Unassembled WGS sequence"/>
</dbReference>
<dbReference type="Gene3D" id="2.70.40.10">
    <property type="match status" value="1"/>
</dbReference>
<comment type="caution">
    <text evidence="2">The sequence shown here is derived from an EMBL/GenBank/DDBJ whole genome shotgun (WGS) entry which is preliminary data.</text>
</comment>
<gene>
    <name evidence="2" type="ORF">QTO34_000489</name>
</gene>
<keyword evidence="3" id="KW-1185">Reference proteome</keyword>
<dbReference type="InterPro" id="IPR036157">
    <property type="entry name" value="dUTPase-like_sf"/>
</dbReference>
<sequence>MLWGTAERTQPTTGKSVQDLYRATSGSAGLDLCAASYTVLTPEMGVQALPTGVHGPLPPELILDCLDRYQKGMNRMPKVRGGFRRGLCASQEMGELVKGVRQLTLQERPYNLAQTTRTAAVPTWGQMKKLAVEAEQMLIQTSTPKTGVSMFLAMMAILSCQVPSVRGDIHWAYVPDPPLLHPAEWDGPSVPSLGLTKGPRVKSPPTHMHLKIS</sequence>
<proteinExistence type="predicted"/>
<dbReference type="SUPFAM" id="SSF51283">
    <property type="entry name" value="dUTPase-like"/>
    <property type="match status" value="1"/>
</dbReference>